<accession>A0A059VWI7</accession>
<evidence type="ECO:0000313" key="1">
    <source>
        <dbReference type="EMBL" id="GCB89018.1"/>
    </source>
</evidence>
<dbReference type="eggNOG" id="ENOG5031YR1">
    <property type="taxonomic scope" value="Bacteria"/>
</dbReference>
<organism evidence="1 2">
    <name type="scientific">Streptomyces noursei</name>
    <name type="common">Streptomyces albulus</name>
    <dbReference type="NCBI Taxonomy" id="1971"/>
    <lineage>
        <taxon>Bacteria</taxon>
        <taxon>Bacillati</taxon>
        <taxon>Actinomycetota</taxon>
        <taxon>Actinomycetes</taxon>
        <taxon>Kitasatosporales</taxon>
        <taxon>Streptomycetaceae</taxon>
        <taxon>Streptomyces</taxon>
    </lineage>
</organism>
<dbReference type="STRING" id="68570.DC74_886"/>
<protein>
    <submittedName>
        <fullName evidence="1">Uncharacterized protein</fullName>
    </submittedName>
</protein>
<comment type="caution">
    <text evidence="1">The sequence shown here is derived from an EMBL/GenBank/DDBJ whole genome shotgun (WGS) entry which is preliminary data.</text>
</comment>
<reference evidence="1 2" key="1">
    <citation type="journal article" date="2019" name="Microbiol. Resour. Announc.">
        <title>Draft Genome Sequence of the Most Traditional epsilon-Poly-l-Lysine Producer, Streptomyces albulus NBRC14147.</title>
        <authorList>
            <person name="Yamanaka K."/>
            <person name="Hamano Y."/>
        </authorList>
    </citation>
    <scope>NUCLEOTIDE SEQUENCE [LARGE SCALE GENOMIC DNA]</scope>
    <source>
        <strain evidence="1 2">NBRC 14147</strain>
    </source>
</reference>
<proteinExistence type="predicted"/>
<gene>
    <name evidence="1" type="ORF">SALB_01691</name>
</gene>
<dbReference type="RefSeq" id="WP_016573379.1">
    <property type="nucleotide sequence ID" value="NZ_BHXC01000006.1"/>
</dbReference>
<dbReference type="AlphaFoldDB" id="A0A059VWI7"/>
<name>A0A059VWI7_STRNR</name>
<sequence>MRLLPHLTKLTAPARRHHHATDQRPGPSPTGHICPRVQLALHDGTEREYLLDGPSTCPLPRDPRARYEPRVHLAYLLAQQGHDAHWLARFADLPLPAADRLTEAASSATRAGHAP</sequence>
<dbReference type="EMBL" id="BHXC01000006">
    <property type="protein sequence ID" value="GCB89018.1"/>
    <property type="molecule type" value="Genomic_DNA"/>
</dbReference>
<dbReference type="Proteomes" id="UP000288351">
    <property type="component" value="Unassembled WGS sequence"/>
</dbReference>
<evidence type="ECO:0000313" key="2">
    <source>
        <dbReference type="Proteomes" id="UP000288351"/>
    </source>
</evidence>